<dbReference type="Gene3D" id="3.30.457.10">
    <property type="entry name" value="Copper amine oxidase-like, N-terminal domain"/>
    <property type="match status" value="1"/>
</dbReference>
<dbReference type="OrthoDB" id="9775889at2"/>
<dbReference type="Pfam" id="PF07833">
    <property type="entry name" value="Cu_amine_oxidN1"/>
    <property type="match status" value="1"/>
</dbReference>
<dbReference type="SUPFAM" id="SSF51445">
    <property type="entry name" value="(Trans)glycosidases"/>
    <property type="match status" value="1"/>
</dbReference>
<feature type="domain" description="GH18" evidence="1">
    <location>
        <begin position="218"/>
        <end position="536"/>
    </location>
</feature>
<dbReference type="SMART" id="SM00636">
    <property type="entry name" value="Glyco_18"/>
    <property type="match status" value="1"/>
</dbReference>
<sequence>MQMLPSKEEVQPDYMKLDKPVFYQGQAYEISAIGRQKELKLPLDLVQRWIDPKVRSEPGTASVILTTEDKVVRLQTDQTTASVNLQTVPLTSSMQKQGDQLYVPIDILKQLYGVDLRESADSGAVLMFTPGERLRWGRLNKEDGIELRTGPGKRMPIISMIPRDEKILIWEEVKGWYKVQRTGGEVGFIPAANVIEETEEVIPERKTDPVIPRWKPQGKLNMTWEHVVKGNPQTASIPAMPGLNVISPTWFHLADGQGNLKSLADADYVKWARSRGYQVWALVSNSFEPVMTGAALASYETRIHMIEQLLAFAKQYSLQGINVDFENMNKSDGPLLVQFLREMTPLLHAEGLIVSVDVTAKSGSDSWSRIYDRPALAAVADYMILMAYDEHWASSPESGSVASIPWVERSLRGLLETDKIPPSKLVLGVPFYTRIWTEEKTGEGMKVGSKAVFMEKPRKLIEEKGLKPVFDAKSGQNYVEYTENGKLNRIWLEDATSIQSRIELVHKYNLAGVASWRRGFEEPALWQIIQSDLSKQD</sequence>
<dbReference type="InterPro" id="IPR036582">
    <property type="entry name" value="Mao_N_sf"/>
</dbReference>
<evidence type="ECO:0000259" key="1">
    <source>
        <dbReference type="PROSITE" id="PS51910"/>
    </source>
</evidence>
<dbReference type="PANTHER" id="PTHR46066:SF2">
    <property type="entry name" value="CHITINASE DOMAIN-CONTAINING PROTEIN 1"/>
    <property type="match status" value="1"/>
</dbReference>
<dbReference type="SUPFAM" id="SSF55383">
    <property type="entry name" value="Copper amine oxidase, domain N"/>
    <property type="match status" value="1"/>
</dbReference>
<dbReference type="InterPro" id="IPR012854">
    <property type="entry name" value="Cu_amine_oxidase-like_N"/>
</dbReference>
<dbReference type="InterPro" id="IPR003646">
    <property type="entry name" value="SH3-like_bac-type"/>
</dbReference>
<dbReference type="GO" id="GO:0005975">
    <property type="term" value="P:carbohydrate metabolic process"/>
    <property type="evidence" value="ECO:0007669"/>
    <property type="project" value="InterPro"/>
</dbReference>
<dbReference type="InterPro" id="IPR029070">
    <property type="entry name" value="Chitinase_insertion_sf"/>
</dbReference>
<keyword evidence="3" id="KW-1185">Reference proteome</keyword>
<dbReference type="Gene3D" id="2.30.30.40">
    <property type="entry name" value="SH3 Domains"/>
    <property type="match status" value="1"/>
</dbReference>
<dbReference type="Pfam" id="PF08239">
    <property type="entry name" value="SH3_3"/>
    <property type="match status" value="1"/>
</dbReference>
<protein>
    <submittedName>
        <fullName evidence="2">Glycosyl hydrolase</fullName>
    </submittedName>
</protein>
<dbReference type="Pfam" id="PF00704">
    <property type="entry name" value="Glyco_hydro_18"/>
    <property type="match status" value="1"/>
</dbReference>
<comment type="caution">
    <text evidence="2">The sequence shown here is derived from an EMBL/GenBank/DDBJ whole genome shotgun (WGS) entry which is preliminary data.</text>
</comment>
<reference evidence="2 3" key="1">
    <citation type="journal article" date="2019" name="Microorganisms">
        <title>Paenibacillus lutrae sp. nov., A Chitinolytic Species Isolated from A River Otter in Castril Natural Park, Granada, Spain.</title>
        <authorList>
            <person name="Rodriguez M."/>
            <person name="Reina J.C."/>
            <person name="Bejar V."/>
            <person name="Llamas I."/>
        </authorList>
    </citation>
    <scope>NUCLEOTIDE SEQUENCE [LARGE SCALE GENOMIC DNA]</scope>
    <source>
        <strain evidence="2 3">N10</strain>
    </source>
</reference>
<name>A0A7X3FLT4_9BACL</name>
<gene>
    <name evidence="2" type="ORF">EDM21_21255</name>
</gene>
<dbReference type="InterPro" id="IPR011583">
    <property type="entry name" value="Chitinase_II/V-like_cat"/>
</dbReference>
<evidence type="ECO:0000313" key="2">
    <source>
        <dbReference type="EMBL" id="MVP02010.1"/>
    </source>
</evidence>
<organism evidence="2 3">
    <name type="scientific">Paenibacillus lutrae</name>
    <dbReference type="NCBI Taxonomy" id="2078573"/>
    <lineage>
        <taxon>Bacteria</taxon>
        <taxon>Bacillati</taxon>
        <taxon>Bacillota</taxon>
        <taxon>Bacilli</taxon>
        <taxon>Bacillales</taxon>
        <taxon>Paenibacillaceae</taxon>
        <taxon>Paenibacillus</taxon>
    </lineage>
</organism>
<dbReference type="PANTHER" id="PTHR46066">
    <property type="entry name" value="CHITINASE DOMAIN-CONTAINING PROTEIN 1 FAMILY MEMBER"/>
    <property type="match status" value="1"/>
</dbReference>
<dbReference type="Proteomes" id="UP000490800">
    <property type="component" value="Unassembled WGS sequence"/>
</dbReference>
<dbReference type="PROSITE" id="PS51910">
    <property type="entry name" value="GH18_2"/>
    <property type="match status" value="1"/>
</dbReference>
<dbReference type="GO" id="GO:0008061">
    <property type="term" value="F:chitin binding"/>
    <property type="evidence" value="ECO:0007669"/>
    <property type="project" value="InterPro"/>
</dbReference>
<dbReference type="Gene3D" id="3.10.50.10">
    <property type="match status" value="1"/>
</dbReference>
<dbReference type="GO" id="GO:0016787">
    <property type="term" value="F:hydrolase activity"/>
    <property type="evidence" value="ECO:0007669"/>
    <property type="project" value="UniProtKB-KW"/>
</dbReference>
<accession>A0A7X3FLT4</accession>
<dbReference type="Gene3D" id="3.20.20.80">
    <property type="entry name" value="Glycosidases"/>
    <property type="match status" value="1"/>
</dbReference>
<dbReference type="InterPro" id="IPR001223">
    <property type="entry name" value="Glyco_hydro18_cat"/>
</dbReference>
<evidence type="ECO:0000313" key="3">
    <source>
        <dbReference type="Proteomes" id="UP000490800"/>
    </source>
</evidence>
<keyword evidence="2" id="KW-0378">Hydrolase</keyword>
<proteinExistence type="predicted"/>
<dbReference type="EMBL" id="RHLK01000016">
    <property type="protein sequence ID" value="MVP02010.1"/>
    <property type="molecule type" value="Genomic_DNA"/>
</dbReference>
<dbReference type="InterPro" id="IPR017853">
    <property type="entry name" value="GH"/>
</dbReference>
<dbReference type="AlphaFoldDB" id="A0A7X3FLT4"/>